<feature type="compositionally biased region" description="Basic and acidic residues" evidence="2">
    <location>
        <begin position="724"/>
        <end position="735"/>
    </location>
</feature>
<dbReference type="Gene3D" id="1.10.555.10">
    <property type="entry name" value="Rho GTPase activation protein"/>
    <property type="match status" value="1"/>
</dbReference>
<proteinExistence type="predicted"/>
<feature type="region of interest" description="Disordered" evidence="2">
    <location>
        <begin position="423"/>
        <end position="444"/>
    </location>
</feature>
<dbReference type="PANTHER" id="PTHR15228">
    <property type="entry name" value="SPERMATHECAL PHYSIOLOGY VARIANT"/>
    <property type="match status" value="1"/>
</dbReference>
<keyword evidence="1" id="KW-0343">GTPase activation</keyword>
<dbReference type="InterPro" id="IPR000198">
    <property type="entry name" value="RhoGAP_dom"/>
</dbReference>
<sequence>MPSPPFPPRPAPPPRQEDPHGGSRSHQRAPFNAPVHPHLPLNDAPHTPRSILRPIPHSYMLTPHDSTVNSQIPDPHPPPIPRSTTTLPYHHHHTSSSPELRPRADNPWAPSGRPYSQQHPSDLSQARNASSSTYTSSHIVSRPRGDQDDAAQRRSGFTVLNSHFVHGIRGRAASDIRSAHTPPPDLDPDRLARACGQPTPTAIYRPDLRGLQGVPIDSPSSRLKDATSARNADSSPSYPSLPKIKVGHMYRRLDALARRSGRRAMDYIGFEDVAVIHQRDNQLREQLRQKRNERLQEKDPSFHAIGAPLEDVLLYASTVIVIGDHQYHLPVVVVACIEELTKNGIYRSGLFRALPSRDRHLQLIDLFDKSPDFGAHFNMRGQAMPDICALLSTFISGLPAPLLDPQTYSALWHWSVKPSVKREDVRRDRQEEEEEERRAKGEPPHLISWMPHTDFYRDDIDSALEIDQISIAQILLRFLPSVNLSLLVYLCGFFTQLPLCPENELQLEDVARIFGHRLLGGSVKVVSQRMMLWLLTRWHHISETLFSEMCGMTPPQSPSGAPQLKHSAVTTEGSHERIEKRKGKRESGLDDALRYTTSSSSSHSSPSTDSPEDRAASSRKSSSEGEEEGESSGGSPRRKKRELDVQELRTDAPAGRPPTTRKESRRHAHGHGRRGSGPRRHHHGHSSEHGSTPTSPDPFAMAQQDLADAPLLATPPSATARGEGGSEAREARSHIETPNLLRLDTPVRMPRFENDSRRTNVDIRVVNALLQETAAATDVARALAERVEVLERALQVQRGGEGHVDRPIDHQSNGEDEDVVGRVGDGESEGEDTKVNGNKDMEDGLRLQSRFVEAERDKAQQIVRDVRAYLLDEGSAVEDDVIIL</sequence>
<feature type="compositionally biased region" description="Basic and acidic residues" evidence="2">
    <location>
        <begin position="573"/>
        <end position="593"/>
    </location>
</feature>
<dbReference type="GO" id="GO:0005938">
    <property type="term" value="C:cell cortex"/>
    <property type="evidence" value="ECO:0007669"/>
    <property type="project" value="TreeGrafter"/>
</dbReference>
<keyword evidence="5" id="KW-1185">Reference proteome</keyword>
<feature type="compositionally biased region" description="Basic and acidic residues" evidence="2">
    <location>
        <begin position="800"/>
        <end position="813"/>
    </location>
</feature>
<evidence type="ECO:0000313" key="5">
    <source>
        <dbReference type="Proteomes" id="UP000683000"/>
    </source>
</evidence>
<evidence type="ECO:0000256" key="2">
    <source>
        <dbReference type="SAM" id="MobiDB-lite"/>
    </source>
</evidence>
<feature type="compositionally biased region" description="Basic and acidic residues" evidence="2">
    <location>
        <begin position="641"/>
        <end position="650"/>
    </location>
</feature>
<evidence type="ECO:0000256" key="1">
    <source>
        <dbReference type="ARBA" id="ARBA00022468"/>
    </source>
</evidence>
<name>A0A8I2Z412_9AGAM</name>
<feature type="domain" description="Rho-GAP" evidence="3">
    <location>
        <begin position="307"/>
        <end position="553"/>
    </location>
</feature>
<dbReference type="Proteomes" id="UP000683000">
    <property type="component" value="Unassembled WGS sequence"/>
</dbReference>
<dbReference type="Pfam" id="PF00620">
    <property type="entry name" value="RhoGAP"/>
    <property type="match status" value="1"/>
</dbReference>
<protein>
    <recommendedName>
        <fullName evidence="3">Rho-GAP domain-containing protein</fullName>
    </recommendedName>
</protein>
<organism evidence="4 5">
    <name type="scientific">Boletus reticuloceps</name>
    <dbReference type="NCBI Taxonomy" id="495285"/>
    <lineage>
        <taxon>Eukaryota</taxon>
        <taxon>Fungi</taxon>
        <taxon>Dikarya</taxon>
        <taxon>Basidiomycota</taxon>
        <taxon>Agaricomycotina</taxon>
        <taxon>Agaricomycetes</taxon>
        <taxon>Agaricomycetidae</taxon>
        <taxon>Boletales</taxon>
        <taxon>Boletineae</taxon>
        <taxon>Boletaceae</taxon>
        <taxon>Boletoideae</taxon>
        <taxon>Boletus</taxon>
    </lineage>
</organism>
<dbReference type="InterPro" id="IPR008936">
    <property type="entry name" value="Rho_GTPase_activation_prot"/>
</dbReference>
<dbReference type="SUPFAM" id="SSF48350">
    <property type="entry name" value="GTPase activation domain, GAP"/>
    <property type="match status" value="1"/>
</dbReference>
<evidence type="ECO:0000259" key="3">
    <source>
        <dbReference type="PROSITE" id="PS50238"/>
    </source>
</evidence>
<feature type="compositionally biased region" description="Pro residues" evidence="2">
    <location>
        <begin position="1"/>
        <end position="14"/>
    </location>
</feature>
<accession>A0A8I2Z412</accession>
<feature type="region of interest" description="Disordered" evidence="2">
    <location>
        <begin position="712"/>
        <end position="735"/>
    </location>
</feature>
<dbReference type="GO" id="GO:0060237">
    <property type="term" value="P:regulation of fungal-type cell wall organization"/>
    <property type="evidence" value="ECO:0007669"/>
    <property type="project" value="TreeGrafter"/>
</dbReference>
<feature type="compositionally biased region" description="Low complexity" evidence="2">
    <location>
        <begin position="596"/>
        <end position="609"/>
    </location>
</feature>
<dbReference type="GO" id="GO:0005096">
    <property type="term" value="F:GTPase activator activity"/>
    <property type="evidence" value="ECO:0007669"/>
    <property type="project" value="UniProtKB-KW"/>
</dbReference>
<feature type="compositionally biased region" description="Basic and acidic residues" evidence="2">
    <location>
        <begin position="423"/>
        <end position="443"/>
    </location>
</feature>
<feature type="region of interest" description="Disordered" evidence="2">
    <location>
        <begin position="196"/>
        <end position="240"/>
    </location>
</feature>
<dbReference type="PROSITE" id="PS50238">
    <property type="entry name" value="RHOGAP"/>
    <property type="match status" value="1"/>
</dbReference>
<dbReference type="PANTHER" id="PTHR15228:SF25">
    <property type="entry name" value="F-BAR DOMAIN-CONTAINING PROTEIN"/>
    <property type="match status" value="1"/>
</dbReference>
<dbReference type="AlphaFoldDB" id="A0A8I2Z412"/>
<feature type="compositionally biased region" description="Low complexity" evidence="2">
    <location>
        <begin position="689"/>
        <end position="700"/>
    </location>
</feature>
<reference evidence="4" key="1">
    <citation type="submission" date="2021-03" db="EMBL/GenBank/DDBJ databases">
        <title>Evolutionary innovations through gain and loss of genes in the ectomycorrhizal Boletales.</title>
        <authorList>
            <person name="Wu G."/>
            <person name="Miyauchi S."/>
            <person name="Morin E."/>
            <person name="Yang Z.-L."/>
            <person name="Xu J."/>
            <person name="Martin F.M."/>
        </authorList>
    </citation>
    <scope>NUCLEOTIDE SEQUENCE</scope>
    <source>
        <strain evidence="4">BR01</strain>
    </source>
</reference>
<comment type="caution">
    <text evidence="4">The sequence shown here is derived from an EMBL/GenBank/DDBJ whole genome shotgun (WGS) entry which is preliminary data.</text>
</comment>
<dbReference type="EMBL" id="JAGFBS010000001">
    <property type="protein sequence ID" value="KAG6382207.1"/>
    <property type="molecule type" value="Genomic_DNA"/>
</dbReference>
<dbReference type="GO" id="GO:0007165">
    <property type="term" value="P:signal transduction"/>
    <property type="evidence" value="ECO:0007669"/>
    <property type="project" value="InterPro"/>
</dbReference>
<feature type="region of interest" description="Disordered" evidence="2">
    <location>
        <begin position="798"/>
        <end position="840"/>
    </location>
</feature>
<dbReference type="OrthoDB" id="79452at2759"/>
<feature type="compositionally biased region" description="Basic and acidic residues" evidence="2">
    <location>
        <begin position="831"/>
        <end position="840"/>
    </location>
</feature>
<dbReference type="SMART" id="SM00324">
    <property type="entry name" value="RhoGAP"/>
    <property type="match status" value="1"/>
</dbReference>
<feature type="region of interest" description="Disordered" evidence="2">
    <location>
        <begin position="1"/>
        <end position="151"/>
    </location>
</feature>
<feature type="compositionally biased region" description="Basic residues" evidence="2">
    <location>
        <begin position="663"/>
        <end position="684"/>
    </location>
</feature>
<dbReference type="InterPro" id="IPR051025">
    <property type="entry name" value="RhoGAP"/>
</dbReference>
<feature type="compositionally biased region" description="Polar residues" evidence="2">
    <location>
        <begin position="114"/>
        <end position="129"/>
    </location>
</feature>
<evidence type="ECO:0000313" key="4">
    <source>
        <dbReference type="EMBL" id="KAG6382207.1"/>
    </source>
</evidence>
<gene>
    <name evidence="4" type="ORF">JVT61DRAFT_860</name>
</gene>
<feature type="compositionally biased region" description="Polar residues" evidence="2">
    <location>
        <begin position="228"/>
        <end position="238"/>
    </location>
</feature>
<feature type="region of interest" description="Disordered" evidence="2">
    <location>
        <begin position="552"/>
        <end position="700"/>
    </location>
</feature>